<protein>
    <submittedName>
        <fullName evidence="1">Uncharacterized protein</fullName>
    </submittedName>
</protein>
<organism evidence="1">
    <name type="scientific">Oscillatoriales cyanobacterium SpSt-402</name>
    <dbReference type="NCBI Taxonomy" id="2282168"/>
    <lineage>
        <taxon>Bacteria</taxon>
        <taxon>Bacillati</taxon>
        <taxon>Cyanobacteriota</taxon>
        <taxon>Cyanophyceae</taxon>
        <taxon>Oscillatoriophycideae</taxon>
        <taxon>Oscillatoriales</taxon>
    </lineage>
</organism>
<gene>
    <name evidence="1" type="ORF">ENR47_04890</name>
</gene>
<accession>A0A832M2R5</accession>
<reference evidence="1" key="1">
    <citation type="journal article" date="2020" name="mSystems">
        <title>Genome- and Community-Level Interaction Insights into Carbon Utilization and Element Cycling Functions of Hydrothermarchaeota in Hydrothermal Sediment.</title>
        <authorList>
            <person name="Zhou Z."/>
            <person name="Liu Y."/>
            <person name="Xu W."/>
            <person name="Pan J."/>
            <person name="Luo Z.H."/>
            <person name="Li M."/>
        </authorList>
    </citation>
    <scope>NUCLEOTIDE SEQUENCE [LARGE SCALE GENOMIC DNA]</scope>
    <source>
        <strain evidence="1">SpSt-402</strain>
    </source>
</reference>
<evidence type="ECO:0000313" key="1">
    <source>
        <dbReference type="EMBL" id="HGW93605.1"/>
    </source>
</evidence>
<proteinExistence type="predicted"/>
<comment type="caution">
    <text evidence="1">The sequence shown here is derived from an EMBL/GenBank/DDBJ whole genome shotgun (WGS) entry which is preliminary data.</text>
</comment>
<sequence>MSYSLNQKQAELLQECLSMTHELGLHADADRRFLDLEETLLDKAATTEVLETLWKEVLAARRAALYWQQISDVERSMTEKLADNHFQLQQNYLRLMQEQ</sequence>
<name>A0A832M2R5_9CYAN</name>
<dbReference type="EMBL" id="DSRD01000317">
    <property type="protein sequence ID" value="HGW93605.1"/>
    <property type="molecule type" value="Genomic_DNA"/>
</dbReference>
<dbReference type="AlphaFoldDB" id="A0A832M2R5"/>